<dbReference type="RefSeq" id="WP_080325633.1">
    <property type="nucleotide sequence ID" value="NZ_FQYW01000008.1"/>
</dbReference>
<evidence type="ECO:0000313" key="2">
    <source>
        <dbReference type="Proteomes" id="UP000191240"/>
    </source>
</evidence>
<name>A0A1M6CLL7_9FIRM</name>
<reference evidence="1 2" key="1">
    <citation type="submission" date="2016-11" db="EMBL/GenBank/DDBJ databases">
        <authorList>
            <person name="Jaros S."/>
            <person name="Januszkiewicz K."/>
            <person name="Wedrychowicz H."/>
        </authorList>
    </citation>
    <scope>NUCLEOTIDE SEQUENCE [LARGE SCALE GENOMIC DNA]</scope>
    <source>
        <strain evidence="1 2">DSM 3074</strain>
    </source>
</reference>
<dbReference type="Proteomes" id="UP000191240">
    <property type="component" value="Unassembled WGS sequence"/>
</dbReference>
<organism evidence="1 2">
    <name type="scientific">Anaerovibrio lipolyticus DSM 3074</name>
    <dbReference type="NCBI Taxonomy" id="1120997"/>
    <lineage>
        <taxon>Bacteria</taxon>
        <taxon>Bacillati</taxon>
        <taxon>Bacillota</taxon>
        <taxon>Negativicutes</taxon>
        <taxon>Selenomonadales</taxon>
        <taxon>Selenomonadaceae</taxon>
        <taxon>Anaerovibrio</taxon>
    </lineage>
</organism>
<accession>A0A1M6CLL7</accession>
<evidence type="ECO:0000313" key="1">
    <source>
        <dbReference type="EMBL" id="SHI61598.1"/>
    </source>
</evidence>
<dbReference type="AlphaFoldDB" id="A0A1M6CLL7"/>
<dbReference type="InterPro" id="IPR021283">
    <property type="entry name" value="Phage_Wedge1"/>
</dbReference>
<dbReference type="OrthoDB" id="5465402at2"/>
<gene>
    <name evidence="1" type="ORF">SAMN02745671_01160</name>
</gene>
<proteinExistence type="predicted"/>
<dbReference type="Pfam" id="PF11041">
    <property type="entry name" value="Phage_Wedge1"/>
    <property type="match status" value="1"/>
</dbReference>
<dbReference type="EMBL" id="FQYW01000008">
    <property type="protein sequence ID" value="SHI61598.1"/>
    <property type="molecule type" value="Genomic_DNA"/>
</dbReference>
<sequence>MDNNMFLGFDGQLTAMAFEDGRLRDYGESYHVYDTERNVAHKTEYDVGTRRIVLVADEEPAPLPDRIENMRNHLIAEFQWEGEDKPVLRAIIEALGEELNELQQVLYDLNKERTKERAVGKQLDGIGEIVGIGRTIDEAIAIKFFGFSGQPNVGTFDEARFRDMDEENLTSYTMVDPEYRMIIDQKIIKNTSKGTTEDTIRSLKAAFNAPLVVLEELGNANIGIGIGRKLTDNEMMLVNAANLIVRPGGVGLKYKVSYNANNYFGFLDQPYALGFDEGKFVDIF</sequence>
<protein>
    <submittedName>
        <fullName evidence="1">Uncharacterized protein</fullName>
    </submittedName>
</protein>